<dbReference type="Proteomes" id="UP000735302">
    <property type="component" value="Unassembled WGS sequence"/>
</dbReference>
<gene>
    <name evidence="1" type="ORF">PoB_004163700</name>
</gene>
<sequence length="114" mass="12376">MTVTGGQCAGEFRKNTSNQRSCFKCTRYGHVGANGNHTNLNGKEKIFHANLLKYSIHHEGHASGDTPPGHDSVSSGSLVVVEEDEERRVAAMTTMAVKSYRSSVAGVAKKQRRT</sequence>
<comment type="caution">
    <text evidence="1">The sequence shown here is derived from an EMBL/GenBank/DDBJ whole genome shotgun (WGS) entry which is preliminary data.</text>
</comment>
<accession>A0AAV4B7J2</accession>
<evidence type="ECO:0000313" key="1">
    <source>
        <dbReference type="EMBL" id="GFO15132.1"/>
    </source>
</evidence>
<dbReference type="EMBL" id="BLXT01004603">
    <property type="protein sequence ID" value="GFO15132.1"/>
    <property type="molecule type" value="Genomic_DNA"/>
</dbReference>
<proteinExistence type="predicted"/>
<evidence type="ECO:0000313" key="2">
    <source>
        <dbReference type="Proteomes" id="UP000735302"/>
    </source>
</evidence>
<reference evidence="1 2" key="1">
    <citation type="journal article" date="2021" name="Elife">
        <title>Chloroplast acquisition without the gene transfer in kleptoplastic sea slugs, Plakobranchus ocellatus.</title>
        <authorList>
            <person name="Maeda T."/>
            <person name="Takahashi S."/>
            <person name="Yoshida T."/>
            <person name="Shimamura S."/>
            <person name="Takaki Y."/>
            <person name="Nagai Y."/>
            <person name="Toyoda A."/>
            <person name="Suzuki Y."/>
            <person name="Arimoto A."/>
            <person name="Ishii H."/>
            <person name="Satoh N."/>
            <person name="Nishiyama T."/>
            <person name="Hasebe M."/>
            <person name="Maruyama T."/>
            <person name="Minagawa J."/>
            <person name="Obokata J."/>
            <person name="Shigenobu S."/>
        </authorList>
    </citation>
    <scope>NUCLEOTIDE SEQUENCE [LARGE SCALE GENOMIC DNA]</scope>
</reference>
<protein>
    <recommendedName>
        <fullName evidence="3">CCHC-type domain-containing protein</fullName>
    </recommendedName>
</protein>
<dbReference type="AlphaFoldDB" id="A0AAV4B7J2"/>
<organism evidence="1 2">
    <name type="scientific">Plakobranchus ocellatus</name>
    <dbReference type="NCBI Taxonomy" id="259542"/>
    <lineage>
        <taxon>Eukaryota</taxon>
        <taxon>Metazoa</taxon>
        <taxon>Spiralia</taxon>
        <taxon>Lophotrochozoa</taxon>
        <taxon>Mollusca</taxon>
        <taxon>Gastropoda</taxon>
        <taxon>Heterobranchia</taxon>
        <taxon>Euthyneura</taxon>
        <taxon>Panpulmonata</taxon>
        <taxon>Sacoglossa</taxon>
        <taxon>Placobranchoidea</taxon>
        <taxon>Plakobranchidae</taxon>
        <taxon>Plakobranchus</taxon>
    </lineage>
</organism>
<keyword evidence="2" id="KW-1185">Reference proteome</keyword>
<evidence type="ECO:0008006" key="3">
    <source>
        <dbReference type="Google" id="ProtNLM"/>
    </source>
</evidence>
<name>A0AAV4B7J2_9GAST</name>